<feature type="region of interest" description="Disordered" evidence="1">
    <location>
        <begin position="99"/>
        <end position="121"/>
    </location>
</feature>
<reference evidence="3 4" key="1">
    <citation type="submission" date="2018-01" db="EMBL/GenBank/DDBJ databases">
        <title>Species boundaries and ecological features among Paraburkholderia terrae DSMZ17804T, P. hospita DSMZ17164T and P. caribensis DSMZ13236T.</title>
        <authorList>
            <person name="Pratama A.A."/>
        </authorList>
    </citation>
    <scope>NUCLEOTIDE SEQUENCE [LARGE SCALE GENOMIC DNA]</scope>
    <source>
        <strain evidence="3 4">DSM 17164</strain>
    </source>
</reference>
<dbReference type="GO" id="GO:0006355">
    <property type="term" value="P:regulation of DNA-templated transcription"/>
    <property type="evidence" value="ECO:0007669"/>
    <property type="project" value="InterPro"/>
</dbReference>
<gene>
    <name evidence="3" type="ORF">C2L64_48165</name>
</gene>
<evidence type="ECO:0000256" key="1">
    <source>
        <dbReference type="SAM" id="MobiDB-lite"/>
    </source>
</evidence>
<sequence length="139" mass="14897">MRLLSIGETAAQLGVAVGTLRRWHRQGLLSPSCRTMGGHRRYQHDTVQAAGDAAPAVAGKTVCYTRVSSHDQAESAKDTGLAVAEALCRSRLRRYRDHFGPGQRSELSQKGTAAVAGGNPSWTRRAACAGDERPAVALW</sequence>
<dbReference type="SMART" id="SM00422">
    <property type="entry name" value="HTH_MERR"/>
    <property type="match status" value="1"/>
</dbReference>
<dbReference type="PROSITE" id="PS50937">
    <property type="entry name" value="HTH_MERR_2"/>
    <property type="match status" value="1"/>
</dbReference>
<dbReference type="Gene3D" id="1.10.1660.10">
    <property type="match status" value="1"/>
</dbReference>
<dbReference type="Pfam" id="PF00376">
    <property type="entry name" value="MerR"/>
    <property type="match status" value="1"/>
</dbReference>
<dbReference type="GO" id="GO:0003677">
    <property type="term" value="F:DNA binding"/>
    <property type="evidence" value="ECO:0007669"/>
    <property type="project" value="InterPro"/>
</dbReference>
<evidence type="ECO:0000313" key="3">
    <source>
        <dbReference type="EMBL" id="AUT76005.1"/>
    </source>
</evidence>
<dbReference type="Proteomes" id="UP000236649">
    <property type="component" value="Chromosome 4"/>
</dbReference>
<proteinExistence type="predicted"/>
<dbReference type="InterPro" id="IPR000551">
    <property type="entry name" value="MerR-type_HTH_dom"/>
</dbReference>
<dbReference type="CDD" id="cd00592">
    <property type="entry name" value="HTH_MerR-like"/>
    <property type="match status" value="1"/>
</dbReference>
<evidence type="ECO:0000259" key="2">
    <source>
        <dbReference type="PROSITE" id="PS50937"/>
    </source>
</evidence>
<protein>
    <recommendedName>
        <fullName evidence="2">HTH merR-type domain-containing protein</fullName>
    </recommendedName>
</protein>
<dbReference type="AlphaFoldDB" id="A0AAN1JLK8"/>
<dbReference type="KEGG" id="phs:C2L64_48165"/>
<evidence type="ECO:0000313" key="4">
    <source>
        <dbReference type="Proteomes" id="UP000236649"/>
    </source>
</evidence>
<organism evidence="3 4">
    <name type="scientific">Paraburkholderia hospita</name>
    <dbReference type="NCBI Taxonomy" id="169430"/>
    <lineage>
        <taxon>Bacteria</taxon>
        <taxon>Pseudomonadati</taxon>
        <taxon>Pseudomonadota</taxon>
        <taxon>Betaproteobacteria</taxon>
        <taxon>Burkholderiales</taxon>
        <taxon>Burkholderiaceae</taxon>
        <taxon>Paraburkholderia</taxon>
    </lineage>
</organism>
<dbReference type="InterPro" id="IPR009061">
    <property type="entry name" value="DNA-bd_dom_put_sf"/>
</dbReference>
<accession>A0AAN1JLK8</accession>
<dbReference type="SUPFAM" id="SSF46955">
    <property type="entry name" value="Putative DNA-binding domain"/>
    <property type="match status" value="1"/>
</dbReference>
<dbReference type="EMBL" id="CP026108">
    <property type="protein sequence ID" value="AUT76005.1"/>
    <property type="molecule type" value="Genomic_DNA"/>
</dbReference>
<name>A0AAN1JLK8_9BURK</name>
<feature type="domain" description="HTH merR-type" evidence="2">
    <location>
        <begin position="3"/>
        <end position="48"/>
    </location>
</feature>